<name>A0A382ZMX2_9ZZZZ</name>
<sequence>KLISATDNVKIYDVEGNKYFVEDVYIDLQNKRIIGDKVKVALDPKSFGLPDEENDPRFAANSILLTENVAELNKGIFTICKLRNEKCPPWSMQAKNIKHDKERKTIYYKSALLKIYDIPFLYLPKFFHPDPTVKRQSGLLVPTITETTGLGLGVSIPYFVDLADNKDFTFTPKFYSGDRGLYLGEYRHVTKNSSWIFDSGYTKGYKNPTGVQTAGSRNHFFFKSNIDLDLDLFDESNLYLNVQRVSNDTYLKIHKI</sequence>
<proteinExistence type="predicted"/>
<reference evidence="2" key="1">
    <citation type="submission" date="2018-05" db="EMBL/GenBank/DDBJ databases">
        <authorList>
            <person name="Lanie J.A."/>
            <person name="Ng W.-L."/>
            <person name="Kazmierczak K.M."/>
            <person name="Andrzejewski T.M."/>
            <person name="Davidsen T.M."/>
            <person name="Wayne K.J."/>
            <person name="Tettelin H."/>
            <person name="Glass J.I."/>
            <person name="Rusch D."/>
            <person name="Podicherti R."/>
            <person name="Tsui H.-C.T."/>
            <person name="Winkler M.E."/>
        </authorList>
    </citation>
    <scope>NUCLEOTIDE SEQUENCE</scope>
</reference>
<dbReference type="GO" id="GO:1990351">
    <property type="term" value="C:transporter complex"/>
    <property type="evidence" value="ECO:0007669"/>
    <property type="project" value="TreeGrafter"/>
</dbReference>
<dbReference type="InterPro" id="IPR050218">
    <property type="entry name" value="LptD"/>
</dbReference>
<dbReference type="Pfam" id="PF19838">
    <property type="entry name" value="LptD_2"/>
    <property type="match status" value="1"/>
</dbReference>
<dbReference type="AlphaFoldDB" id="A0A382ZMX2"/>
<gene>
    <name evidence="2" type="ORF">METZ01_LOCUS449751</name>
</gene>
<organism evidence="2">
    <name type="scientific">marine metagenome</name>
    <dbReference type="NCBI Taxonomy" id="408172"/>
    <lineage>
        <taxon>unclassified sequences</taxon>
        <taxon>metagenomes</taxon>
        <taxon>ecological metagenomes</taxon>
    </lineage>
</organism>
<protein>
    <recommendedName>
        <fullName evidence="1">LPS-assembly protein LptD central domain-containing protein</fullName>
    </recommendedName>
</protein>
<feature type="non-terminal residue" evidence="2">
    <location>
        <position position="1"/>
    </location>
</feature>
<feature type="domain" description="LPS-assembly protein LptD central" evidence="1">
    <location>
        <begin position="109"/>
        <end position="176"/>
    </location>
</feature>
<dbReference type="InterPro" id="IPR045659">
    <property type="entry name" value="LptD_2"/>
</dbReference>
<dbReference type="EMBL" id="UINC01185275">
    <property type="protein sequence ID" value="SVD96897.1"/>
    <property type="molecule type" value="Genomic_DNA"/>
</dbReference>
<dbReference type="GO" id="GO:0009279">
    <property type="term" value="C:cell outer membrane"/>
    <property type="evidence" value="ECO:0007669"/>
    <property type="project" value="TreeGrafter"/>
</dbReference>
<feature type="non-terminal residue" evidence="2">
    <location>
        <position position="256"/>
    </location>
</feature>
<evidence type="ECO:0000313" key="2">
    <source>
        <dbReference type="EMBL" id="SVD96897.1"/>
    </source>
</evidence>
<accession>A0A382ZMX2</accession>
<dbReference type="PANTHER" id="PTHR30189">
    <property type="entry name" value="LPS-ASSEMBLY PROTEIN"/>
    <property type="match status" value="1"/>
</dbReference>
<dbReference type="PANTHER" id="PTHR30189:SF1">
    <property type="entry name" value="LPS-ASSEMBLY PROTEIN LPTD"/>
    <property type="match status" value="1"/>
</dbReference>
<evidence type="ECO:0000259" key="1">
    <source>
        <dbReference type="Pfam" id="PF19838"/>
    </source>
</evidence>